<reference evidence="2 3" key="1">
    <citation type="submission" date="2017-09" db="EMBL/GenBank/DDBJ databases">
        <authorList>
            <person name="Ehlers B."/>
            <person name="Leendertz F.H."/>
        </authorList>
    </citation>
    <scope>NUCLEOTIDE SEQUENCE [LARGE SCALE GENOMIC DNA]</scope>
    <source>
        <strain evidence="2 3">DSM 46844</strain>
    </source>
</reference>
<evidence type="ECO:0000313" key="3">
    <source>
        <dbReference type="Proteomes" id="UP000219514"/>
    </source>
</evidence>
<dbReference type="PANTHER" id="PTHR35010">
    <property type="entry name" value="BLL4672 PROTEIN-RELATED"/>
    <property type="match status" value="1"/>
</dbReference>
<dbReference type="SUPFAM" id="SSF47413">
    <property type="entry name" value="lambda repressor-like DNA-binding domains"/>
    <property type="match status" value="1"/>
</dbReference>
<dbReference type="InterPro" id="IPR001387">
    <property type="entry name" value="Cro/C1-type_HTH"/>
</dbReference>
<dbReference type="AlphaFoldDB" id="A0A285EAM2"/>
<dbReference type="InterPro" id="IPR041413">
    <property type="entry name" value="MLTR_LBD"/>
</dbReference>
<gene>
    <name evidence="2" type="ORF">SAMN06893097_103338</name>
</gene>
<sequence length="298" mass="32670">MDGVDNRTEVRQFLATRRAKITPDQAGVPLYGQRRRVPGLRREEVAQLAGMSTDYYTRLEKGNLRSASDGVLDAIARALQLDDAERAHLYDLARAARAGTARAPRRRDRPQQVRPTVQHLLDAMTAAAAFVRNGRLDILAVNPLGLAFYSPLYAAAAPPVNLARYCFLDPSAHDFYPDWEEAADTTVAILRTEAGRDPYNRALTDLVGELATRSDAFRTRWAAHDVRLHHTGTKRFRHPVVGDLTVGFNATELAADIGLTLTVYTAEPGSESAEKLALLASWAAGSIPARPESSAERA</sequence>
<dbReference type="Pfam" id="PF13560">
    <property type="entry name" value="HTH_31"/>
    <property type="match status" value="1"/>
</dbReference>
<protein>
    <submittedName>
        <fullName evidence="2">Helix-turn-helix domain-containing protein</fullName>
    </submittedName>
</protein>
<feature type="domain" description="HTH cro/C1-type" evidence="1">
    <location>
        <begin position="39"/>
        <end position="86"/>
    </location>
</feature>
<dbReference type="CDD" id="cd00093">
    <property type="entry name" value="HTH_XRE"/>
    <property type="match status" value="1"/>
</dbReference>
<evidence type="ECO:0000259" key="1">
    <source>
        <dbReference type="PROSITE" id="PS50943"/>
    </source>
</evidence>
<keyword evidence="3" id="KW-1185">Reference proteome</keyword>
<dbReference type="SMART" id="SM00530">
    <property type="entry name" value="HTH_XRE"/>
    <property type="match status" value="1"/>
</dbReference>
<accession>A0A285EAM2</accession>
<name>A0A285EAM2_9ACTN</name>
<dbReference type="PROSITE" id="PS50943">
    <property type="entry name" value="HTH_CROC1"/>
    <property type="match status" value="1"/>
</dbReference>
<dbReference type="EMBL" id="OBDO01000003">
    <property type="protein sequence ID" value="SNX96169.1"/>
    <property type="molecule type" value="Genomic_DNA"/>
</dbReference>
<dbReference type="Proteomes" id="UP000219514">
    <property type="component" value="Unassembled WGS sequence"/>
</dbReference>
<dbReference type="Gene3D" id="3.30.450.180">
    <property type="match status" value="1"/>
</dbReference>
<organism evidence="2 3">
    <name type="scientific">Geodermatophilus sabuli</name>
    <dbReference type="NCBI Taxonomy" id="1564158"/>
    <lineage>
        <taxon>Bacteria</taxon>
        <taxon>Bacillati</taxon>
        <taxon>Actinomycetota</taxon>
        <taxon>Actinomycetes</taxon>
        <taxon>Geodermatophilales</taxon>
        <taxon>Geodermatophilaceae</taxon>
        <taxon>Geodermatophilus</taxon>
    </lineage>
</organism>
<evidence type="ECO:0000313" key="2">
    <source>
        <dbReference type="EMBL" id="SNX96169.1"/>
    </source>
</evidence>
<dbReference type="Gene3D" id="1.10.260.40">
    <property type="entry name" value="lambda repressor-like DNA-binding domains"/>
    <property type="match status" value="1"/>
</dbReference>
<proteinExistence type="predicted"/>
<dbReference type="Pfam" id="PF17765">
    <property type="entry name" value="MLTR_LBD"/>
    <property type="match status" value="1"/>
</dbReference>
<dbReference type="PANTHER" id="PTHR35010:SF2">
    <property type="entry name" value="BLL4672 PROTEIN"/>
    <property type="match status" value="1"/>
</dbReference>
<dbReference type="GO" id="GO:0003677">
    <property type="term" value="F:DNA binding"/>
    <property type="evidence" value="ECO:0007669"/>
    <property type="project" value="InterPro"/>
</dbReference>
<dbReference type="InterPro" id="IPR010982">
    <property type="entry name" value="Lambda_DNA-bd_dom_sf"/>
</dbReference>